<dbReference type="AlphaFoldDB" id="A0AAW7I2Z1"/>
<organism evidence="3 4">
    <name type="scientific">Aeromonas bestiarum</name>
    <dbReference type="NCBI Taxonomy" id="105751"/>
    <lineage>
        <taxon>Bacteria</taxon>
        <taxon>Pseudomonadati</taxon>
        <taxon>Pseudomonadota</taxon>
        <taxon>Gammaproteobacteria</taxon>
        <taxon>Aeromonadales</taxon>
        <taxon>Aeromonadaceae</taxon>
        <taxon>Aeromonas</taxon>
    </lineage>
</organism>
<dbReference type="PANTHER" id="PTHR12526:SF630">
    <property type="entry name" value="GLYCOSYLTRANSFERASE"/>
    <property type="match status" value="1"/>
</dbReference>
<dbReference type="PANTHER" id="PTHR12526">
    <property type="entry name" value="GLYCOSYLTRANSFERASE"/>
    <property type="match status" value="1"/>
</dbReference>
<protein>
    <submittedName>
        <fullName evidence="3">Glycosyltransferase family 4 protein</fullName>
    </submittedName>
</protein>
<evidence type="ECO:0000313" key="4">
    <source>
        <dbReference type="Proteomes" id="UP001168216"/>
    </source>
</evidence>
<feature type="domain" description="Glycosyl transferase family 1" evidence="1">
    <location>
        <begin position="181"/>
        <end position="338"/>
    </location>
</feature>
<dbReference type="SUPFAM" id="SSF53756">
    <property type="entry name" value="UDP-Glycosyltransferase/glycogen phosphorylase"/>
    <property type="match status" value="1"/>
</dbReference>
<name>A0AAW7I2Z1_9GAMM</name>
<accession>A0AAW7I2Z1</accession>
<dbReference type="Proteomes" id="UP001168216">
    <property type="component" value="Unassembled WGS sequence"/>
</dbReference>
<dbReference type="CDD" id="cd03820">
    <property type="entry name" value="GT4_AmsD-like"/>
    <property type="match status" value="1"/>
</dbReference>
<evidence type="ECO:0000313" key="3">
    <source>
        <dbReference type="EMBL" id="MDM5141682.1"/>
    </source>
</evidence>
<evidence type="ECO:0000259" key="1">
    <source>
        <dbReference type="Pfam" id="PF00534"/>
    </source>
</evidence>
<comment type="caution">
    <text evidence="3">The sequence shown here is derived from an EMBL/GenBank/DDBJ whole genome shotgun (WGS) entry which is preliminary data.</text>
</comment>
<evidence type="ECO:0000259" key="2">
    <source>
        <dbReference type="Pfam" id="PF13439"/>
    </source>
</evidence>
<gene>
    <name evidence="3" type="ORF">OB959_18085</name>
</gene>
<dbReference type="GO" id="GO:0016757">
    <property type="term" value="F:glycosyltransferase activity"/>
    <property type="evidence" value="ECO:0007669"/>
    <property type="project" value="InterPro"/>
</dbReference>
<dbReference type="Gene3D" id="3.40.50.2000">
    <property type="entry name" value="Glycogen Phosphorylase B"/>
    <property type="match status" value="2"/>
</dbReference>
<proteinExistence type="predicted"/>
<dbReference type="Pfam" id="PF00534">
    <property type="entry name" value="Glycos_transf_1"/>
    <property type="match status" value="1"/>
</dbReference>
<dbReference type="InterPro" id="IPR028098">
    <property type="entry name" value="Glyco_trans_4-like_N"/>
</dbReference>
<dbReference type="InterPro" id="IPR001296">
    <property type="entry name" value="Glyco_trans_1"/>
</dbReference>
<reference evidence="3" key="1">
    <citation type="submission" date="2023-08" db="EMBL/GenBank/DDBJ databases">
        <title>WGS of Aeromonas isolates.</title>
        <authorList>
            <person name="Lee H."/>
        </authorList>
    </citation>
    <scope>NUCLEOTIDE SEQUENCE</scope>
    <source>
        <strain evidence="3">SL22</strain>
    </source>
</reference>
<dbReference type="Pfam" id="PF13439">
    <property type="entry name" value="Glyco_transf_4"/>
    <property type="match status" value="1"/>
</dbReference>
<dbReference type="EMBL" id="JAOPLV010000010">
    <property type="protein sequence ID" value="MDM5141682.1"/>
    <property type="molecule type" value="Genomic_DNA"/>
</dbReference>
<feature type="domain" description="Glycosyltransferase subfamily 4-like N-terminal" evidence="2">
    <location>
        <begin position="15"/>
        <end position="169"/>
    </location>
</feature>
<dbReference type="GO" id="GO:1901135">
    <property type="term" value="P:carbohydrate derivative metabolic process"/>
    <property type="evidence" value="ECO:0007669"/>
    <property type="project" value="UniProtKB-ARBA"/>
</dbReference>
<dbReference type="RefSeq" id="WP_290022681.1">
    <property type="nucleotide sequence ID" value="NZ_JAOPLV010000010.1"/>
</dbReference>
<sequence length="359" mass="41462">MKKILMYINSMQPAGGIERVVSTLANELCQDYHVTILVKDEPKSFYFLNEIIDIQTINACLKLDMMNRFKRACSLFYSLFISSFKLRSHFSKNNYDYVYVTTPLSFLECAFTFKVGNKMISSEHGARENYNKIYKIIKNIYKLAKVYILPTTDDYNYYLSKGFPVVYIPHLRPSLPYIKTNVRQRQVISIGRFTADKRQDLLIRIWYRIINNNPELQDWVLLLVGQGELKEEIEDLINELSISENVKLLLPQKNVQELYTQASIFALTSKSEGFGMVLLEALSFGLPTISFDCPAGPKDIIDDGKDGFLIKNDNISLYESKLIELMTNEDLRLSMSDSGFLKGQSWNGKKILDKWKGLF</sequence>